<reference evidence="2" key="1">
    <citation type="journal article" date="2014" name="Front. Microbiol.">
        <title>High frequency of phylogenetically diverse reductive dehalogenase-homologous genes in deep subseafloor sedimentary metagenomes.</title>
        <authorList>
            <person name="Kawai M."/>
            <person name="Futagami T."/>
            <person name="Toyoda A."/>
            <person name="Takaki Y."/>
            <person name="Nishi S."/>
            <person name="Hori S."/>
            <person name="Arai W."/>
            <person name="Tsubouchi T."/>
            <person name="Morono Y."/>
            <person name="Uchiyama I."/>
            <person name="Ito T."/>
            <person name="Fujiyama A."/>
            <person name="Inagaki F."/>
            <person name="Takami H."/>
        </authorList>
    </citation>
    <scope>NUCLEOTIDE SEQUENCE</scope>
    <source>
        <strain evidence="2">Expedition CK06-06</strain>
    </source>
</reference>
<evidence type="ECO:0000256" key="1">
    <source>
        <dbReference type="SAM" id="Coils"/>
    </source>
</evidence>
<sequence length="128" mass="14444">PERSRRAQDIDLEGLRGELDPTLHPRFDLLLEGPKGAPPLDDDRAEKALIEGALRLRQRKLQRLVEELRLLQADAEELGGAAIEEYGQVVDSYRSALWGISQALAARSFFGRREASLNWRLEIGGWKV</sequence>
<keyword evidence="1" id="KW-0175">Coiled coil</keyword>
<feature type="coiled-coil region" evidence="1">
    <location>
        <begin position="54"/>
        <end position="81"/>
    </location>
</feature>
<dbReference type="EMBL" id="BARS01049596">
    <property type="protein sequence ID" value="GAG34722.1"/>
    <property type="molecule type" value="Genomic_DNA"/>
</dbReference>
<proteinExistence type="predicted"/>
<dbReference type="AlphaFoldDB" id="X0XH24"/>
<comment type="caution">
    <text evidence="2">The sequence shown here is derived from an EMBL/GenBank/DDBJ whole genome shotgun (WGS) entry which is preliminary data.</text>
</comment>
<protein>
    <submittedName>
        <fullName evidence="2">Uncharacterized protein</fullName>
    </submittedName>
</protein>
<name>X0XH24_9ZZZZ</name>
<gene>
    <name evidence="2" type="ORF">S01H1_74170</name>
</gene>
<feature type="non-terminal residue" evidence="2">
    <location>
        <position position="1"/>
    </location>
</feature>
<accession>X0XH24</accession>
<organism evidence="2">
    <name type="scientific">marine sediment metagenome</name>
    <dbReference type="NCBI Taxonomy" id="412755"/>
    <lineage>
        <taxon>unclassified sequences</taxon>
        <taxon>metagenomes</taxon>
        <taxon>ecological metagenomes</taxon>
    </lineage>
</organism>
<evidence type="ECO:0000313" key="2">
    <source>
        <dbReference type="EMBL" id="GAG34722.1"/>
    </source>
</evidence>